<evidence type="ECO:0000313" key="3">
    <source>
        <dbReference type="Proteomes" id="UP000233549"/>
    </source>
</evidence>
<comment type="caution">
    <text evidence="1">The sequence shown here is derived from an EMBL/GenBank/DDBJ whole genome shotgun (WGS) entry which is preliminary data.</text>
</comment>
<accession>A0A2J1D6A7</accession>
<dbReference type="EMBL" id="PITP01000066">
    <property type="protein sequence ID" value="PKD84160.1"/>
    <property type="molecule type" value="Genomic_DNA"/>
</dbReference>
<gene>
    <name evidence="2" type="ORF">CWS33_26905</name>
    <name evidence="1" type="ORF">D3G36_14020</name>
</gene>
<evidence type="ECO:0000313" key="2">
    <source>
        <dbReference type="EMBL" id="PKD84160.1"/>
    </source>
</evidence>
<protein>
    <submittedName>
        <fullName evidence="1">Uncharacterized protein</fullName>
    </submittedName>
</protein>
<dbReference type="RefSeq" id="WP_047089453.1">
    <property type="nucleotide sequence ID" value="NZ_BFYX01000021.1"/>
</dbReference>
<dbReference type="AlphaFoldDB" id="A0A2J1D6A7"/>
<name>A0A2J1D6A7_ECOLX</name>
<organism evidence="1 4">
    <name type="scientific">Escherichia coli</name>
    <dbReference type="NCBI Taxonomy" id="562"/>
    <lineage>
        <taxon>Bacteria</taxon>
        <taxon>Pseudomonadati</taxon>
        <taxon>Pseudomonadota</taxon>
        <taxon>Gammaproteobacteria</taxon>
        <taxon>Enterobacterales</taxon>
        <taxon>Enterobacteriaceae</taxon>
        <taxon>Escherichia</taxon>
    </lineage>
</organism>
<dbReference type="Proteomes" id="UP000233549">
    <property type="component" value="Unassembled WGS sequence"/>
</dbReference>
<sequence>MKSELFHSEANSEIITADEFIDFINSFKKPLICQICGNQSWSVVGTLELEVEDNQPKHHVIEVLSYAQYKPETDSAINYPGGMPLFRITCDHCAHVLLFSYKKARSLIQKRKNEKEEDGK</sequence>
<reference evidence="2 3" key="1">
    <citation type="submission" date="2017-12" db="EMBL/GenBank/DDBJ databases">
        <title>Rapid rising of carbapenem-resistant Enterobacteriaceae(CRE) and emergence of colistin resistance genemcr-1 in CRE in the hospital of Henan, China.</title>
        <authorList>
            <person name="Sun Q."/>
            <person name="Zhang R."/>
            <person name="Li Y."/>
            <person name="Shen Y."/>
            <person name="Zhang Y."/>
            <person name="Yang J."/>
            <person name="Shu L."/>
            <person name="Zhou H."/>
            <person name="Wang Y."/>
            <person name="Wang B."/>
            <person name="Shen Z."/>
        </authorList>
    </citation>
    <scope>NUCLEOTIDE SEQUENCE [LARGE SCALE GENOMIC DNA]</scope>
    <source>
        <strain evidence="2 3">3512</strain>
    </source>
</reference>
<evidence type="ECO:0000313" key="1">
    <source>
        <dbReference type="EMBL" id="EFA4418976.1"/>
    </source>
</evidence>
<reference evidence="1 4" key="2">
    <citation type="submission" date="2019-03" db="EMBL/GenBank/DDBJ databases">
        <authorList>
            <consortium name="GenomeTrakr network: Whole genome sequencing for foodborne pathogen traceback"/>
        </authorList>
    </citation>
    <scope>NUCLEOTIDE SEQUENCE [LARGE SCALE GENOMIC DNA]</scope>
    <source>
        <strain evidence="1 4">PSU-1190</strain>
    </source>
</reference>
<dbReference type="EMBL" id="AASATZ010000018">
    <property type="protein sequence ID" value="EFA4418976.1"/>
    <property type="molecule type" value="Genomic_DNA"/>
</dbReference>
<proteinExistence type="predicted"/>
<dbReference type="Proteomes" id="UP000591371">
    <property type="component" value="Unassembled WGS sequence"/>
</dbReference>
<evidence type="ECO:0000313" key="4">
    <source>
        <dbReference type="Proteomes" id="UP000591371"/>
    </source>
</evidence>